<keyword evidence="2" id="KW-0378">Hydrolase</keyword>
<dbReference type="Proteomes" id="UP000295443">
    <property type="component" value="Unassembled WGS sequence"/>
</dbReference>
<dbReference type="Gene3D" id="3.60.10.10">
    <property type="entry name" value="Endonuclease/exonuclease/phosphatase"/>
    <property type="match status" value="1"/>
</dbReference>
<dbReference type="RefSeq" id="WP_131444509.1">
    <property type="nucleotide sequence ID" value="NZ_SJZB01000007.1"/>
</dbReference>
<dbReference type="OrthoDB" id="9812537at2"/>
<dbReference type="InterPro" id="IPR038175">
    <property type="entry name" value="CBM21_dom_sf"/>
</dbReference>
<comment type="caution">
    <text evidence="2">The sequence shown here is derived from an EMBL/GenBank/DDBJ whole genome shotgun (WGS) entry which is preliminary data.</text>
</comment>
<proteinExistence type="predicted"/>
<sequence length="517" mass="58013">MSDSNEAQNGRIRLQHAGNEVVQEAGHSRQDLFFVAAVDNIAYAKRVDILWAGRDGVWHTLPATFHSMAGDHSEYWIATASLHLASHGAGPDAIRFALRCQMQGEEHWDNNGGANYVCPAHSYMRLGGDRAVFNLGPTQRLHDHQRTIAVSVAVHQPVRADQVVVHWTTDDWQNVHVTPCQPRSRLERMPAGGPEEEACEIWSAVLNAGDAFRIQYSVCCESGEQAIWDNNDFDNYSPSRKPLNVLVLNLHCRQEDDQDYKFSEIAKAIDELSVDVVCLQEVSEDWNDAQGDWASNSARIINDRLEKPFHIHNDWSHLGFGRYREGVAILSRYPFSEYDSRYVSNKRDPYSIDSRKVVMGKIAVPYFGAINVFSVHVSWWENGFAEQFDNLHQWARSRRETGVTGTLLCGDFNVAAGSPGYARIVAAQDYDDQFLAVHAPATFAAVFRERKPGWQSLLANDGRIDFAFLEKSSALKVTSARQVFTGTEYAEVSDHQGVLLTFEPASVLLGKRNTGDQ</sequence>
<dbReference type="Gene3D" id="2.60.40.2440">
    <property type="entry name" value="Carbohydrate binding type-21 domain"/>
    <property type="match status" value="2"/>
</dbReference>
<gene>
    <name evidence="2" type="ORF">EZJ19_01360</name>
</gene>
<dbReference type="EMBL" id="SJZB01000007">
    <property type="protein sequence ID" value="TCJ19513.1"/>
    <property type="molecule type" value="Genomic_DNA"/>
</dbReference>
<evidence type="ECO:0000313" key="2">
    <source>
        <dbReference type="EMBL" id="TCJ19513.1"/>
    </source>
</evidence>
<dbReference type="InterPro" id="IPR005135">
    <property type="entry name" value="Endo/exonuclease/phosphatase"/>
</dbReference>
<keyword evidence="2" id="KW-0255">Endonuclease</keyword>
<dbReference type="PANTHER" id="PTHR14859:SF1">
    <property type="entry name" value="PGAP2-INTERACTING PROTEIN"/>
    <property type="match status" value="1"/>
</dbReference>
<name>A0A4R1BPC4_9PROT</name>
<dbReference type="AlphaFoldDB" id="A0A4R1BPC4"/>
<evidence type="ECO:0000313" key="3">
    <source>
        <dbReference type="Proteomes" id="UP000295443"/>
    </source>
</evidence>
<dbReference type="SUPFAM" id="SSF56219">
    <property type="entry name" value="DNase I-like"/>
    <property type="match status" value="1"/>
</dbReference>
<protein>
    <submittedName>
        <fullName evidence="2">Endonuclease</fullName>
    </submittedName>
</protein>
<evidence type="ECO:0000259" key="1">
    <source>
        <dbReference type="Pfam" id="PF03372"/>
    </source>
</evidence>
<dbReference type="GO" id="GO:0006506">
    <property type="term" value="P:GPI anchor biosynthetic process"/>
    <property type="evidence" value="ECO:0007669"/>
    <property type="project" value="TreeGrafter"/>
</dbReference>
<dbReference type="PANTHER" id="PTHR14859">
    <property type="entry name" value="CALCOFLUOR WHITE HYPERSENSITIVE PROTEIN PRECURSOR"/>
    <property type="match status" value="1"/>
</dbReference>
<accession>A0A4R1BPC4</accession>
<dbReference type="Pfam" id="PF03372">
    <property type="entry name" value="Exo_endo_phos"/>
    <property type="match status" value="1"/>
</dbReference>
<keyword evidence="3" id="KW-1185">Reference proteome</keyword>
<organism evidence="2 3">
    <name type="scientific">Parasulfuritortus cantonensis</name>
    <dbReference type="NCBI Taxonomy" id="2528202"/>
    <lineage>
        <taxon>Bacteria</taxon>
        <taxon>Pseudomonadati</taxon>
        <taxon>Pseudomonadota</taxon>
        <taxon>Betaproteobacteria</taxon>
        <taxon>Nitrosomonadales</taxon>
        <taxon>Thiobacillaceae</taxon>
        <taxon>Parasulfuritortus</taxon>
    </lineage>
</organism>
<feature type="domain" description="Endonuclease/exonuclease/phosphatase" evidence="1">
    <location>
        <begin position="249"/>
        <end position="495"/>
    </location>
</feature>
<keyword evidence="2" id="KW-0540">Nuclease</keyword>
<dbReference type="GO" id="GO:0016020">
    <property type="term" value="C:membrane"/>
    <property type="evidence" value="ECO:0007669"/>
    <property type="project" value="GOC"/>
</dbReference>
<dbReference type="InterPro" id="IPR036691">
    <property type="entry name" value="Endo/exonu/phosph_ase_sf"/>
</dbReference>
<dbReference type="InterPro" id="IPR051916">
    <property type="entry name" value="GPI-anchor_lipid_remodeler"/>
</dbReference>
<reference evidence="2 3" key="1">
    <citation type="submission" date="2019-03" db="EMBL/GenBank/DDBJ databases">
        <title>Genome sequence of Thiobacillaceae bacterium LSR1, a sulfur-oxidizing bacterium isolated from freshwater sediment.</title>
        <authorList>
            <person name="Li S."/>
        </authorList>
    </citation>
    <scope>NUCLEOTIDE SEQUENCE [LARGE SCALE GENOMIC DNA]</scope>
    <source>
        <strain evidence="2 3">LSR1</strain>
    </source>
</reference>
<dbReference type="GO" id="GO:0004519">
    <property type="term" value="F:endonuclease activity"/>
    <property type="evidence" value="ECO:0007669"/>
    <property type="project" value="UniProtKB-KW"/>
</dbReference>